<feature type="active site" evidence="15">
    <location>
        <position position="280"/>
    </location>
</feature>
<dbReference type="GO" id="GO:0071555">
    <property type="term" value="P:cell wall organization"/>
    <property type="evidence" value="ECO:0007669"/>
    <property type="project" value="UniProtKB-KW"/>
</dbReference>
<keyword evidence="9 16" id="KW-0326">Glycosidase</keyword>
<comment type="catalytic activity">
    <reaction evidence="14">
        <text>[(1-&gt;4)-alpha-D-galacturonosyl](n) + H2O = alpha-D-galacturonate + [(1-&gt;4)-alpha-D-galacturonosyl](n-1)</text>
        <dbReference type="Rhea" id="RHEA:14117"/>
        <dbReference type="Rhea" id="RHEA-COMP:14570"/>
        <dbReference type="Rhea" id="RHEA-COMP:14572"/>
        <dbReference type="ChEBI" id="CHEBI:15377"/>
        <dbReference type="ChEBI" id="CHEBI:58658"/>
        <dbReference type="ChEBI" id="CHEBI:140523"/>
        <dbReference type="EC" id="3.2.1.67"/>
    </reaction>
</comment>
<comment type="subcellular location">
    <subcellularLocation>
        <location evidence="1">Secreted</location>
    </subcellularLocation>
</comment>
<dbReference type="GO" id="GO:0004650">
    <property type="term" value="F:polygalacturonase activity"/>
    <property type="evidence" value="ECO:0007669"/>
    <property type="project" value="InterPro"/>
</dbReference>
<dbReference type="InterPro" id="IPR012334">
    <property type="entry name" value="Pectin_lyas_fold"/>
</dbReference>
<feature type="region of interest" description="Disordered" evidence="17">
    <location>
        <begin position="36"/>
        <end position="60"/>
    </location>
</feature>
<keyword evidence="4" id="KW-0732">Signal</keyword>
<proteinExistence type="inferred from homology"/>
<evidence type="ECO:0000256" key="6">
    <source>
        <dbReference type="ARBA" id="ARBA00022801"/>
    </source>
</evidence>
<dbReference type="PANTHER" id="PTHR31736">
    <property type="match status" value="1"/>
</dbReference>
<evidence type="ECO:0000256" key="16">
    <source>
        <dbReference type="RuleBase" id="RU361169"/>
    </source>
</evidence>
<comment type="similarity">
    <text evidence="2 16">Belongs to the glycosyl hydrolase 28 family.</text>
</comment>
<dbReference type="PROSITE" id="PS00502">
    <property type="entry name" value="POLYGALACTURONASE"/>
    <property type="match status" value="1"/>
</dbReference>
<dbReference type="AlphaFoldDB" id="A0A1W2TGD5"/>
<dbReference type="GO" id="GO:0045490">
    <property type="term" value="P:pectin catabolic process"/>
    <property type="evidence" value="ECO:0007669"/>
    <property type="project" value="UniProtKB-ARBA"/>
</dbReference>
<dbReference type="STRING" id="77044.A0A1W2TGD5"/>
<dbReference type="SMART" id="SM00710">
    <property type="entry name" value="PbH1"/>
    <property type="match status" value="4"/>
</dbReference>
<dbReference type="InterPro" id="IPR006626">
    <property type="entry name" value="PbH1"/>
</dbReference>
<reference evidence="18" key="1">
    <citation type="submission" date="2016-03" db="EMBL/GenBank/DDBJ databases">
        <title>Draft genome sequence of Rosellinia necatrix.</title>
        <authorList>
            <person name="Kanematsu S."/>
        </authorList>
    </citation>
    <scope>NUCLEOTIDE SEQUENCE [LARGE SCALE GENOMIC DNA]</scope>
    <source>
        <strain evidence="18">W97</strain>
    </source>
</reference>
<dbReference type="Gene3D" id="2.160.20.10">
    <property type="entry name" value="Single-stranded right-handed beta-helix, Pectin lyase-like"/>
    <property type="match status" value="1"/>
</dbReference>
<sequence>MLDEMLQKIAGATAIAILAASAAAVPAAEGHASKATISRPNLEPFPHNSGRLRPLSPPRTKSCSVTALGSGKDDAAQILKAFHDCNNGGTVVLDGSYTIATALDLTFLESVDVALSGKITFKADIDYWVKNSFKYAFQNSSAFWQIGGRDVNIYGGGVGIIDGNGQPWWDAFVSNQSLLRPISLLLDGLQGGSVTGVHMINPPNWFNLIANSSDILVSDMVLTAKSSNSNSVKNSDGWDTYRSDHVVIQNSVIDNTDDCVSFKPNSTNIVVQGLRCTGSHGISVGSLGQYIDQYDIVENVHIYNNTMSNASDAARIKVWPGVHSEFQPILSGGGGSGYVKNVTYERYQSTNNDWAIEVNQCYGQSNKTLCELYPSNMTISDIYFVDMWGTTSSKNDPKVGTLVCSSPEQCYNFHAKNVSITSPKGKSQWICSNFDTSNLEGFDCVSG</sequence>
<keyword evidence="7" id="KW-1015">Disulfide bond</keyword>
<evidence type="ECO:0000256" key="1">
    <source>
        <dbReference type="ARBA" id="ARBA00004613"/>
    </source>
</evidence>
<dbReference type="InterPro" id="IPR011050">
    <property type="entry name" value="Pectin_lyase_fold/virulence"/>
</dbReference>
<keyword evidence="19" id="KW-1185">Reference proteome</keyword>
<evidence type="ECO:0000256" key="10">
    <source>
        <dbReference type="ARBA" id="ARBA00023316"/>
    </source>
</evidence>
<evidence type="ECO:0000256" key="5">
    <source>
        <dbReference type="ARBA" id="ARBA00022737"/>
    </source>
</evidence>
<name>A0A1W2TGD5_ROSNE</name>
<dbReference type="Proteomes" id="UP000054516">
    <property type="component" value="Unassembled WGS sequence"/>
</dbReference>
<dbReference type="SUPFAM" id="SSF51126">
    <property type="entry name" value="Pectin lyase-like"/>
    <property type="match status" value="1"/>
</dbReference>
<evidence type="ECO:0000256" key="9">
    <source>
        <dbReference type="ARBA" id="ARBA00023295"/>
    </source>
</evidence>
<evidence type="ECO:0000256" key="13">
    <source>
        <dbReference type="ARBA" id="ARBA00043142"/>
    </source>
</evidence>
<dbReference type="OMA" id="WGGNDIN"/>
<evidence type="ECO:0000313" key="19">
    <source>
        <dbReference type="Proteomes" id="UP000054516"/>
    </source>
</evidence>
<dbReference type="EC" id="3.2.1.67" evidence="11"/>
<dbReference type="PANTHER" id="PTHR31736:SF14">
    <property type="entry name" value="EXOPOLYGALACTURONASE X-1-RELATED"/>
    <property type="match status" value="1"/>
</dbReference>
<evidence type="ECO:0000256" key="7">
    <source>
        <dbReference type="ARBA" id="ARBA00023157"/>
    </source>
</evidence>
<dbReference type="InterPro" id="IPR000743">
    <property type="entry name" value="Glyco_hydro_28"/>
</dbReference>
<evidence type="ECO:0000256" key="17">
    <source>
        <dbReference type="SAM" id="MobiDB-lite"/>
    </source>
</evidence>
<keyword evidence="5" id="KW-0677">Repeat</keyword>
<protein>
    <recommendedName>
        <fullName evidence="11">galacturonan 1,4-alpha-galacturonidase</fullName>
        <ecNumber evidence="11">3.2.1.67</ecNumber>
    </recommendedName>
    <alternativeName>
        <fullName evidence="13">Galacturan 1,4-alpha-galacturonidase</fullName>
    </alternativeName>
    <alternativeName>
        <fullName evidence="12">Poly(1,4-alpha-D-galacturonide)galacturonohydrolase</fullName>
    </alternativeName>
</protein>
<dbReference type="GO" id="GO:0005576">
    <property type="term" value="C:extracellular region"/>
    <property type="evidence" value="ECO:0007669"/>
    <property type="project" value="UniProtKB-SubCell"/>
</dbReference>
<evidence type="ECO:0000256" key="11">
    <source>
        <dbReference type="ARBA" id="ARBA00038933"/>
    </source>
</evidence>
<keyword evidence="6 16" id="KW-0378">Hydrolase</keyword>
<dbReference type="Pfam" id="PF00295">
    <property type="entry name" value="Glyco_hydro_28"/>
    <property type="match status" value="1"/>
</dbReference>
<dbReference type="GO" id="GO:0047911">
    <property type="term" value="F:galacturan 1,4-alpha-galacturonidase activity"/>
    <property type="evidence" value="ECO:0007669"/>
    <property type="project" value="UniProtKB-EC"/>
</dbReference>
<evidence type="ECO:0000256" key="4">
    <source>
        <dbReference type="ARBA" id="ARBA00022729"/>
    </source>
</evidence>
<evidence type="ECO:0000256" key="3">
    <source>
        <dbReference type="ARBA" id="ARBA00022525"/>
    </source>
</evidence>
<organism evidence="18">
    <name type="scientific">Rosellinia necatrix</name>
    <name type="common">White root-rot fungus</name>
    <dbReference type="NCBI Taxonomy" id="77044"/>
    <lineage>
        <taxon>Eukaryota</taxon>
        <taxon>Fungi</taxon>
        <taxon>Dikarya</taxon>
        <taxon>Ascomycota</taxon>
        <taxon>Pezizomycotina</taxon>
        <taxon>Sordariomycetes</taxon>
        <taxon>Xylariomycetidae</taxon>
        <taxon>Xylariales</taxon>
        <taxon>Xylariaceae</taxon>
        <taxon>Rosellinia</taxon>
    </lineage>
</organism>
<keyword evidence="10" id="KW-0961">Cell wall biogenesis/degradation</keyword>
<keyword evidence="8" id="KW-0325">Glycoprotein</keyword>
<dbReference type="OrthoDB" id="187139at2759"/>
<evidence type="ECO:0000256" key="8">
    <source>
        <dbReference type="ARBA" id="ARBA00023180"/>
    </source>
</evidence>
<evidence type="ECO:0000256" key="12">
    <source>
        <dbReference type="ARBA" id="ARBA00041604"/>
    </source>
</evidence>
<evidence type="ECO:0000256" key="2">
    <source>
        <dbReference type="ARBA" id="ARBA00008834"/>
    </source>
</evidence>
<evidence type="ECO:0000313" key="18">
    <source>
        <dbReference type="EMBL" id="GAP87170.2"/>
    </source>
</evidence>
<accession>A0A1W2TGD5</accession>
<evidence type="ECO:0000256" key="14">
    <source>
        <dbReference type="ARBA" id="ARBA00048766"/>
    </source>
</evidence>
<dbReference type="EMBL" id="DF977468">
    <property type="protein sequence ID" value="GAP87170.2"/>
    <property type="molecule type" value="Genomic_DNA"/>
</dbReference>
<keyword evidence="3" id="KW-0964">Secreted</keyword>
<gene>
    <name evidence="18" type="ORF">SAMD00023353_2301010</name>
</gene>
<evidence type="ECO:0000256" key="15">
    <source>
        <dbReference type="PROSITE-ProRule" id="PRU10052"/>
    </source>
</evidence>